<evidence type="ECO:0000313" key="3">
    <source>
        <dbReference type="Proteomes" id="UP000298652"/>
    </source>
</evidence>
<proteinExistence type="predicted"/>
<name>A0A4U6T450_SETVI</name>
<organism evidence="2 3">
    <name type="scientific">Setaria viridis</name>
    <name type="common">Green bristlegrass</name>
    <name type="synonym">Setaria italica subsp. viridis</name>
    <dbReference type="NCBI Taxonomy" id="4556"/>
    <lineage>
        <taxon>Eukaryota</taxon>
        <taxon>Viridiplantae</taxon>
        <taxon>Streptophyta</taxon>
        <taxon>Embryophyta</taxon>
        <taxon>Tracheophyta</taxon>
        <taxon>Spermatophyta</taxon>
        <taxon>Magnoliopsida</taxon>
        <taxon>Liliopsida</taxon>
        <taxon>Poales</taxon>
        <taxon>Poaceae</taxon>
        <taxon>PACMAD clade</taxon>
        <taxon>Panicoideae</taxon>
        <taxon>Panicodae</taxon>
        <taxon>Paniceae</taxon>
        <taxon>Cenchrinae</taxon>
        <taxon>Setaria</taxon>
    </lineage>
</organism>
<feature type="region of interest" description="Disordered" evidence="1">
    <location>
        <begin position="77"/>
        <end position="139"/>
    </location>
</feature>
<dbReference type="EMBL" id="CM016560">
    <property type="protein sequence ID" value="TKV95188.1"/>
    <property type="molecule type" value="Genomic_DNA"/>
</dbReference>
<keyword evidence="3" id="KW-1185">Reference proteome</keyword>
<evidence type="ECO:0000256" key="1">
    <source>
        <dbReference type="SAM" id="MobiDB-lite"/>
    </source>
</evidence>
<feature type="compositionally biased region" description="Low complexity" evidence="1">
    <location>
        <begin position="129"/>
        <end position="139"/>
    </location>
</feature>
<accession>A0A4U6T450</accession>
<reference evidence="2" key="1">
    <citation type="submission" date="2019-03" db="EMBL/GenBank/DDBJ databases">
        <title>WGS assembly of Setaria viridis.</title>
        <authorList>
            <person name="Huang P."/>
            <person name="Jenkins J."/>
            <person name="Grimwood J."/>
            <person name="Barry K."/>
            <person name="Healey A."/>
            <person name="Mamidi S."/>
            <person name="Sreedasyam A."/>
            <person name="Shu S."/>
            <person name="Feldman M."/>
            <person name="Wu J."/>
            <person name="Yu Y."/>
            <person name="Chen C."/>
            <person name="Johnson J."/>
            <person name="Rokhsar D."/>
            <person name="Baxter I."/>
            <person name="Schmutz J."/>
            <person name="Brutnell T."/>
            <person name="Kellogg E."/>
        </authorList>
    </citation>
    <scope>NUCLEOTIDE SEQUENCE [LARGE SCALE GENOMIC DNA]</scope>
</reference>
<dbReference type="Gramene" id="TKV95188">
    <property type="protein sequence ID" value="TKV95188"/>
    <property type="gene ID" value="SEVIR_9G345500v2"/>
</dbReference>
<protein>
    <submittedName>
        <fullName evidence="2">Uncharacterized protein</fullName>
    </submittedName>
</protein>
<evidence type="ECO:0000313" key="2">
    <source>
        <dbReference type="EMBL" id="TKV95188.1"/>
    </source>
</evidence>
<dbReference type="AlphaFoldDB" id="A0A4U6T450"/>
<gene>
    <name evidence="2" type="ORF">SEVIR_9G345500v2</name>
</gene>
<feature type="region of interest" description="Disordered" evidence="1">
    <location>
        <begin position="1"/>
        <end position="41"/>
    </location>
</feature>
<dbReference type="Proteomes" id="UP000298652">
    <property type="component" value="Chromosome 9"/>
</dbReference>
<sequence>MPLPHSGVLTHRGRPTPPDPVALSPIPARSERGRIGRPPCCNRLVPHPGGLVPHPNGGTLPHHGVLLVHPGGGALLHSGNLVPHPGGAPPPTPASSTNREHPTPQIRWLSPRPRRDLSGEGSGGGHGGRPSAAGWLSWI</sequence>